<protein>
    <recommendedName>
        <fullName evidence="6">Ankyrin repeat protein</fullName>
    </recommendedName>
</protein>
<dbReference type="SUPFAM" id="SSF48403">
    <property type="entry name" value="Ankyrin repeat"/>
    <property type="match status" value="1"/>
</dbReference>
<proteinExistence type="predicted"/>
<feature type="repeat" description="ANK" evidence="3">
    <location>
        <begin position="107"/>
        <end position="139"/>
    </location>
</feature>
<dbReference type="SMART" id="SM00248">
    <property type="entry name" value="ANK"/>
    <property type="match status" value="5"/>
</dbReference>
<keyword evidence="1" id="KW-0677">Repeat</keyword>
<dbReference type="PROSITE" id="PS50088">
    <property type="entry name" value="ANK_REPEAT"/>
    <property type="match status" value="3"/>
</dbReference>
<dbReference type="GO" id="GO:0085020">
    <property type="term" value="P:protein K6-linked ubiquitination"/>
    <property type="evidence" value="ECO:0007669"/>
    <property type="project" value="TreeGrafter"/>
</dbReference>
<accession>A0A814G685</accession>
<name>A0A814G685_9BILA</name>
<keyword evidence="2 3" id="KW-0040">ANK repeat</keyword>
<dbReference type="Gene3D" id="1.25.40.20">
    <property type="entry name" value="Ankyrin repeat-containing domain"/>
    <property type="match status" value="2"/>
</dbReference>
<dbReference type="InterPro" id="IPR036770">
    <property type="entry name" value="Ankyrin_rpt-contain_sf"/>
</dbReference>
<dbReference type="PANTHER" id="PTHR24171:SF11">
    <property type="entry name" value="26S PROTEASOME NON-ATPASE REGULATORY SUBUNIT 10"/>
    <property type="match status" value="1"/>
</dbReference>
<dbReference type="InterPro" id="IPR002110">
    <property type="entry name" value="Ankyrin_rpt"/>
</dbReference>
<sequence length="424" mass="48484">MSTLNNKAHTNNNKEEIFQAILTNNLEQLKKLVTHENVNIKDRSGYTLLHIATNNEKTEIAKWLVSIGADVNLHCNSHTVLATALNKANFDLFNFYLENKAECIGRNQLNVLHEAANKNRYDIVVRLIEKGADPNLFNNSHITPLTIAIGHKNKEIIEFLLENGACANLPDKKGNTSLHLACSLVDPDVINCLLDNTECDLRLKNINEETCLDLFFVNLMKENKINFDFGLILKLIQIGGAFSMPWNYTLNQANFIVFLKLIAILCKYLPGRLESIFLNDKPFFTDLILTGYWKNSIVIAIKYAILSVQDTQKLEILIKKNELLKLIEIILFSEQFNLNKHDLLSTLYMFDDELDDATGSQTSFIPNFIYSFIKKCFDKPLSLKNLCRNEVRACLTDLNEDSIKKLKLKDTNLVEFLNFENEKT</sequence>
<keyword evidence="5" id="KW-1185">Reference proteome</keyword>
<evidence type="ECO:0000256" key="2">
    <source>
        <dbReference type="ARBA" id="ARBA00023043"/>
    </source>
</evidence>
<dbReference type="GO" id="GO:0070531">
    <property type="term" value="C:BRCA1-A complex"/>
    <property type="evidence" value="ECO:0007669"/>
    <property type="project" value="TreeGrafter"/>
</dbReference>
<dbReference type="PROSITE" id="PS50297">
    <property type="entry name" value="ANK_REP_REGION"/>
    <property type="match status" value="3"/>
</dbReference>
<evidence type="ECO:0008006" key="6">
    <source>
        <dbReference type="Google" id="ProtNLM"/>
    </source>
</evidence>
<dbReference type="AlphaFoldDB" id="A0A814G685"/>
<evidence type="ECO:0000256" key="1">
    <source>
        <dbReference type="ARBA" id="ARBA00022737"/>
    </source>
</evidence>
<dbReference type="PANTHER" id="PTHR24171">
    <property type="entry name" value="ANKYRIN REPEAT DOMAIN-CONTAINING PROTEIN 39-RELATED"/>
    <property type="match status" value="1"/>
</dbReference>
<gene>
    <name evidence="4" type="ORF">OXX778_LOCUS15952</name>
</gene>
<dbReference type="GO" id="GO:0031436">
    <property type="term" value="C:BRCA1-BARD1 complex"/>
    <property type="evidence" value="ECO:0007669"/>
    <property type="project" value="TreeGrafter"/>
</dbReference>
<dbReference type="Proteomes" id="UP000663879">
    <property type="component" value="Unassembled WGS sequence"/>
</dbReference>
<evidence type="ECO:0000313" key="5">
    <source>
        <dbReference type="Proteomes" id="UP000663879"/>
    </source>
</evidence>
<reference evidence="4" key="1">
    <citation type="submission" date="2021-02" db="EMBL/GenBank/DDBJ databases">
        <authorList>
            <person name="Nowell W R."/>
        </authorList>
    </citation>
    <scope>NUCLEOTIDE SEQUENCE</scope>
    <source>
        <strain evidence="4">Ploen Becks lab</strain>
    </source>
</reference>
<dbReference type="EMBL" id="CAJNOC010003643">
    <property type="protein sequence ID" value="CAF0991834.1"/>
    <property type="molecule type" value="Genomic_DNA"/>
</dbReference>
<comment type="caution">
    <text evidence="4">The sequence shown here is derived from an EMBL/GenBank/DDBJ whole genome shotgun (WGS) entry which is preliminary data.</text>
</comment>
<dbReference type="OrthoDB" id="71307at2759"/>
<feature type="repeat" description="ANK" evidence="3">
    <location>
        <begin position="140"/>
        <end position="172"/>
    </location>
</feature>
<dbReference type="GO" id="GO:0004842">
    <property type="term" value="F:ubiquitin-protein transferase activity"/>
    <property type="evidence" value="ECO:0007669"/>
    <property type="project" value="TreeGrafter"/>
</dbReference>
<organism evidence="4 5">
    <name type="scientific">Brachionus calyciflorus</name>
    <dbReference type="NCBI Taxonomy" id="104777"/>
    <lineage>
        <taxon>Eukaryota</taxon>
        <taxon>Metazoa</taxon>
        <taxon>Spiralia</taxon>
        <taxon>Gnathifera</taxon>
        <taxon>Rotifera</taxon>
        <taxon>Eurotatoria</taxon>
        <taxon>Monogononta</taxon>
        <taxon>Pseudotrocha</taxon>
        <taxon>Ploima</taxon>
        <taxon>Brachionidae</taxon>
        <taxon>Brachionus</taxon>
    </lineage>
</organism>
<evidence type="ECO:0000313" key="4">
    <source>
        <dbReference type="EMBL" id="CAF0991834.1"/>
    </source>
</evidence>
<dbReference type="Pfam" id="PF12796">
    <property type="entry name" value="Ank_2"/>
    <property type="match status" value="2"/>
</dbReference>
<evidence type="ECO:0000256" key="3">
    <source>
        <dbReference type="PROSITE-ProRule" id="PRU00023"/>
    </source>
</evidence>
<feature type="repeat" description="ANK" evidence="3">
    <location>
        <begin position="44"/>
        <end position="76"/>
    </location>
</feature>